<protein>
    <submittedName>
        <fullName evidence="2">Uncharacterized protein</fullName>
    </submittedName>
</protein>
<sequence length="67" mass="7046">MVASSAAVTDCLHLLTGALDLVLLGLAYFLSFLLTRNNADLTITAASLLTDLTDYDDPLMTSPASTL</sequence>
<keyword evidence="1" id="KW-0472">Membrane</keyword>
<evidence type="ECO:0000313" key="3">
    <source>
        <dbReference type="Proteomes" id="UP000479710"/>
    </source>
</evidence>
<accession>A0A6G1D7Y9</accession>
<comment type="caution">
    <text evidence="2">The sequence shown here is derived from an EMBL/GenBank/DDBJ whole genome shotgun (WGS) entry which is preliminary data.</text>
</comment>
<dbReference type="EMBL" id="SPHZ02000007">
    <property type="protein sequence ID" value="KAF0908422.1"/>
    <property type="molecule type" value="Genomic_DNA"/>
</dbReference>
<keyword evidence="1" id="KW-0812">Transmembrane</keyword>
<name>A0A6G1D7Y9_9ORYZ</name>
<gene>
    <name evidence="2" type="ORF">E2562_025398</name>
</gene>
<evidence type="ECO:0000313" key="2">
    <source>
        <dbReference type="EMBL" id="KAF0908422.1"/>
    </source>
</evidence>
<reference evidence="2 3" key="1">
    <citation type="submission" date="2019-11" db="EMBL/GenBank/DDBJ databases">
        <title>Whole genome sequence of Oryza granulata.</title>
        <authorList>
            <person name="Li W."/>
        </authorList>
    </citation>
    <scope>NUCLEOTIDE SEQUENCE [LARGE SCALE GENOMIC DNA]</scope>
    <source>
        <strain evidence="3">cv. Menghai</strain>
        <tissue evidence="2">Leaf</tissue>
    </source>
</reference>
<evidence type="ECO:0000256" key="1">
    <source>
        <dbReference type="SAM" id="Phobius"/>
    </source>
</evidence>
<feature type="transmembrane region" description="Helical" evidence="1">
    <location>
        <begin position="12"/>
        <end position="34"/>
    </location>
</feature>
<proteinExistence type="predicted"/>
<organism evidence="2 3">
    <name type="scientific">Oryza meyeriana var. granulata</name>
    <dbReference type="NCBI Taxonomy" id="110450"/>
    <lineage>
        <taxon>Eukaryota</taxon>
        <taxon>Viridiplantae</taxon>
        <taxon>Streptophyta</taxon>
        <taxon>Embryophyta</taxon>
        <taxon>Tracheophyta</taxon>
        <taxon>Spermatophyta</taxon>
        <taxon>Magnoliopsida</taxon>
        <taxon>Liliopsida</taxon>
        <taxon>Poales</taxon>
        <taxon>Poaceae</taxon>
        <taxon>BOP clade</taxon>
        <taxon>Oryzoideae</taxon>
        <taxon>Oryzeae</taxon>
        <taxon>Oryzinae</taxon>
        <taxon>Oryza</taxon>
        <taxon>Oryza meyeriana</taxon>
    </lineage>
</organism>
<keyword evidence="1" id="KW-1133">Transmembrane helix</keyword>
<dbReference type="AlphaFoldDB" id="A0A6G1D7Y9"/>
<dbReference type="Proteomes" id="UP000479710">
    <property type="component" value="Unassembled WGS sequence"/>
</dbReference>
<keyword evidence="3" id="KW-1185">Reference proteome</keyword>